<accession>A0A098LIM5</accession>
<protein>
    <submittedName>
        <fullName evidence="2">Uncharacterized protein</fullName>
    </submittedName>
</protein>
<feature type="transmembrane region" description="Helical" evidence="1">
    <location>
        <begin position="79"/>
        <end position="98"/>
    </location>
</feature>
<dbReference type="EMBL" id="BBLT01000009">
    <property type="protein sequence ID" value="GAL86790.1"/>
    <property type="molecule type" value="Genomic_DNA"/>
</dbReference>
<dbReference type="RefSeq" id="WP_045467239.1">
    <property type="nucleotide sequence ID" value="NZ_BBLT01000009.1"/>
</dbReference>
<name>A0A098LIM5_9BACT</name>
<keyword evidence="1" id="KW-0812">Transmembrane</keyword>
<keyword evidence="3" id="KW-1185">Reference proteome</keyword>
<evidence type="ECO:0000256" key="1">
    <source>
        <dbReference type="SAM" id="Phobius"/>
    </source>
</evidence>
<evidence type="ECO:0000313" key="3">
    <source>
        <dbReference type="Proteomes" id="UP000030185"/>
    </source>
</evidence>
<gene>
    <name evidence="2" type="ORF">MYP_4020</name>
</gene>
<organism evidence="2 3">
    <name type="scientific">Sporocytophaga myxococcoides</name>
    <dbReference type="NCBI Taxonomy" id="153721"/>
    <lineage>
        <taxon>Bacteria</taxon>
        <taxon>Pseudomonadati</taxon>
        <taxon>Bacteroidota</taxon>
        <taxon>Cytophagia</taxon>
        <taxon>Cytophagales</taxon>
        <taxon>Cytophagaceae</taxon>
        <taxon>Sporocytophaga</taxon>
    </lineage>
</organism>
<dbReference type="Pfam" id="PF13585">
    <property type="entry name" value="CHU_C"/>
    <property type="match status" value="1"/>
</dbReference>
<dbReference type="eggNOG" id="ENOG5033XHP">
    <property type="taxonomic scope" value="Bacteria"/>
</dbReference>
<keyword evidence="1" id="KW-1133">Transmembrane helix</keyword>
<dbReference type="STRING" id="153721.MYP_4020"/>
<proteinExistence type="predicted"/>
<keyword evidence="1" id="KW-0472">Membrane</keyword>
<sequence length="365" mass="40054">MKEGVEYYFEIDQYLSGELSNDALLKFEKALAEDPALRDEVANQKLLNKIVLGAELDILRDRIKKDINNLDQKNNIKKWLLGGSILLLIGAATIFGISSNNESEKPRSVNSVAETQFVQKADPSQNNEIPIDPKTKKPVNKEVWKNPQIRNSSESLIDTVPLEIKNEIILQKETVTITSDSLAILATLDKKSDACADVNIIFKLTSASSCIDGATGEVKVEEKSLKGGTGPYFFELNGSGNFSSESSYSNLRPGSYTVKVRDQSGCLKEKSIQVSAKECYKKQSFSFSPELGETLKISVSSEEPGILSIYNRAGLLIFKTKTGQGEIVEWTGTDMTGNLALAGLYVYIVEYANGGKENGQITVLK</sequence>
<reference evidence="2 3" key="1">
    <citation type="submission" date="2014-09" db="EMBL/GenBank/DDBJ databases">
        <title>Sporocytophaga myxococcoides PG-01 genome sequencing.</title>
        <authorList>
            <person name="Liu L."/>
            <person name="Gao P.J."/>
            <person name="Chen G.J."/>
            <person name="Wang L.S."/>
        </authorList>
    </citation>
    <scope>NUCLEOTIDE SEQUENCE [LARGE SCALE GENOMIC DNA]</scope>
    <source>
        <strain evidence="2 3">PG-01</strain>
    </source>
</reference>
<dbReference type="AlphaFoldDB" id="A0A098LIM5"/>
<dbReference type="Proteomes" id="UP000030185">
    <property type="component" value="Unassembled WGS sequence"/>
</dbReference>
<comment type="caution">
    <text evidence="2">The sequence shown here is derived from an EMBL/GenBank/DDBJ whole genome shotgun (WGS) entry which is preliminary data.</text>
</comment>
<evidence type="ECO:0000313" key="2">
    <source>
        <dbReference type="EMBL" id="GAL86790.1"/>
    </source>
</evidence>